<accession>A0A5C3Q668</accession>
<evidence type="ECO:0000313" key="1">
    <source>
        <dbReference type="EMBL" id="TFK97016.1"/>
    </source>
</evidence>
<name>A0A5C3Q668_9AGAR</name>
<reference evidence="1 2" key="1">
    <citation type="journal article" date="2019" name="Nat. Ecol. Evol.">
        <title>Megaphylogeny resolves global patterns of mushroom evolution.</title>
        <authorList>
            <person name="Varga T."/>
            <person name="Krizsan K."/>
            <person name="Foldi C."/>
            <person name="Dima B."/>
            <person name="Sanchez-Garcia M."/>
            <person name="Sanchez-Ramirez S."/>
            <person name="Szollosi G.J."/>
            <person name="Szarkandi J.G."/>
            <person name="Papp V."/>
            <person name="Albert L."/>
            <person name="Andreopoulos W."/>
            <person name="Angelini C."/>
            <person name="Antonin V."/>
            <person name="Barry K.W."/>
            <person name="Bougher N.L."/>
            <person name="Buchanan P."/>
            <person name="Buyck B."/>
            <person name="Bense V."/>
            <person name="Catcheside P."/>
            <person name="Chovatia M."/>
            <person name="Cooper J."/>
            <person name="Damon W."/>
            <person name="Desjardin D."/>
            <person name="Finy P."/>
            <person name="Geml J."/>
            <person name="Haridas S."/>
            <person name="Hughes K."/>
            <person name="Justo A."/>
            <person name="Karasinski D."/>
            <person name="Kautmanova I."/>
            <person name="Kiss B."/>
            <person name="Kocsube S."/>
            <person name="Kotiranta H."/>
            <person name="LaButti K.M."/>
            <person name="Lechner B.E."/>
            <person name="Liimatainen K."/>
            <person name="Lipzen A."/>
            <person name="Lukacs Z."/>
            <person name="Mihaltcheva S."/>
            <person name="Morgado L.N."/>
            <person name="Niskanen T."/>
            <person name="Noordeloos M.E."/>
            <person name="Ohm R.A."/>
            <person name="Ortiz-Santana B."/>
            <person name="Ovrebo C."/>
            <person name="Racz N."/>
            <person name="Riley R."/>
            <person name="Savchenko A."/>
            <person name="Shiryaev A."/>
            <person name="Soop K."/>
            <person name="Spirin V."/>
            <person name="Szebenyi C."/>
            <person name="Tomsovsky M."/>
            <person name="Tulloss R.E."/>
            <person name="Uehling J."/>
            <person name="Grigoriev I.V."/>
            <person name="Vagvolgyi C."/>
            <person name="Papp T."/>
            <person name="Martin F.M."/>
            <person name="Miettinen O."/>
            <person name="Hibbett D.S."/>
            <person name="Nagy L.G."/>
        </authorList>
    </citation>
    <scope>NUCLEOTIDE SEQUENCE [LARGE SCALE GENOMIC DNA]</scope>
    <source>
        <strain evidence="1 2">CBS 309.79</strain>
    </source>
</reference>
<proteinExistence type="predicted"/>
<dbReference type="Proteomes" id="UP000305067">
    <property type="component" value="Unassembled WGS sequence"/>
</dbReference>
<gene>
    <name evidence="1" type="ORF">BDV98DRAFT_277612</name>
</gene>
<organism evidence="1 2">
    <name type="scientific">Pterulicium gracile</name>
    <dbReference type="NCBI Taxonomy" id="1884261"/>
    <lineage>
        <taxon>Eukaryota</taxon>
        <taxon>Fungi</taxon>
        <taxon>Dikarya</taxon>
        <taxon>Basidiomycota</taxon>
        <taxon>Agaricomycotina</taxon>
        <taxon>Agaricomycetes</taxon>
        <taxon>Agaricomycetidae</taxon>
        <taxon>Agaricales</taxon>
        <taxon>Pleurotineae</taxon>
        <taxon>Pterulaceae</taxon>
        <taxon>Pterulicium</taxon>
    </lineage>
</organism>
<keyword evidence="2" id="KW-1185">Reference proteome</keyword>
<dbReference type="AlphaFoldDB" id="A0A5C3Q668"/>
<protein>
    <submittedName>
        <fullName evidence="1">Uncharacterized protein</fullName>
    </submittedName>
</protein>
<dbReference type="EMBL" id="ML178852">
    <property type="protein sequence ID" value="TFK97016.1"/>
    <property type="molecule type" value="Genomic_DNA"/>
</dbReference>
<evidence type="ECO:0000313" key="2">
    <source>
        <dbReference type="Proteomes" id="UP000305067"/>
    </source>
</evidence>
<sequence>MPCGLHRWQRSLGSFDTKHELAAVRKGFIHDIRMCMTIAFGSLYGTSGRFLSPGGPPLYSVWSGLERGRKGRSISENSACALSSRYGVVGSLGSVTRVLSARFICHQQSATFALGQICMMAPISAISLSTQRAIDFSLLWCSSDVAVESRQYEIGRPVVSHSATTIYSSRLRVFVLSAISTTFPFKWAAIFFIPQHSTTTPSTASISNTWILSLLSSRSFCADTIWSSSHFQRTSDIVDHA</sequence>